<comment type="caution">
    <text evidence="7">The sequence shown here is derived from an EMBL/GenBank/DDBJ whole genome shotgun (WGS) entry which is preliminary data.</text>
</comment>
<evidence type="ECO:0000259" key="6">
    <source>
        <dbReference type="Pfam" id="PF25989"/>
    </source>
</evidence>
<dbReference type="RefSeq" id="WP_118982663.1">
    <property type="nucleotide sequence ID" value="NZ_QHCS01000003.1"/>
</dbReference>
<evidence type="ECO:0000259" key="4">
    <source>
        <dbReference type="Pfam" id="PF25917"/>
    </source>
</evidence>
<dbReference type="GO" id="GO:0015562">
    <property type="term" value="F:efflux transmembrane transporter activity"/>
    <property type="evidence" value="ECO:0007669"/>
    <property type="project" value="TreeGrafter"/>
</dbReference>
<dbReference type="Gene3D" id="2.40.30.170">
    <property type="match status" value="1"/>
</dbReference>
<evidence type="ECO:0000313" key="8">
    <source>
        <dbReference type="Proteomes" id="UP000266669"/>
    </source>
</evidence>
<dbReference type="AlphaFoldDB" id="A0A8B3CPD8"/>
<keyword evidence="3" id="KW-0472">Membrane</keyword>
<feature type="transmembrane region" description="Helical" evidence="3">
    <location>
        <begin position="20"/>
        <end position="38"/>
    </location>
</feature>
<reference evidence="8" key="1">
    <citation type="submission" date="2018-05" db="EMBL/GenBank/DDBJ databases">
        <title>Leptospira yasudae sp. nov. and Leptospira stimsonii sp. nov., two pathogenic species of the genus Leptospira isolated from environmental sources.</title>
        <authorList>
            <person name="Casanovas-Massana A."/>
            <person name="Hamond C."/>
            <person name="Santos L.A."/>
            <person name="Hacker K.P."/>
            <person name="Balassiano I."/>
            <person name="Medeiros M.A."/>
            <person name="Reis M.G."/>
            <person name="Ko A.I."/>
            <person name="Wunder E.A."/>
        </authorList>
    </citation>
    <scope>NUCLEOTIDE SEQUENCE [LARGE SCALE GENOMIC DNA]</scope>
    <source>
        <strain evidence="8">AMB6-RJ</strain>
    </source>
</reference>
<dbReference type="SUPFAM" id="SSF111369">
    <property type="entry name" value="HlyD-like secretion proteins"/>
    <property type="match status" value="2"/>
</dbReference>
<dbReference type="EMBL" id="QHCS01000003">
    <property type="protein sequence ID" value="RHX85412.1"/>
    <property type="molecule type" value="Genomic_DNA"/>
</dbReference>
<dbReference type="FunFam" id="2.40.30.170:FF:000010">
    <property type="entry name" value="Efflux RND transporter periplasmic adaptor subunit"/>
    <property type="match status" value="1"/>
</dbReference>
<accession>A0A8B3CPD8</accession>
<dbReference type="GO" id="GO:1990281">
    <property type="term" value="C:efflux pump complex"/>
    <property type="evidence" value="ECO:0007669"/>
    <property type="project" value="TreeGrafter"/>
</dbReference>
<dbReference type="Gene3D" id="2.40.420.20">
    <property type="match status" value="1"/>
</dbReference>
<keyword evidence="2" id="KW-0175">Coiled coil</keyword>
<evidence type="ECO:0000256" key="2">
    <source>
        <dbReference type="SAM" id="Coils"/>
    </source>
</evidence>
<evidence type="ECO:0000256" key="3">
    <source>
        <dbReference type="SAM" id="Phobius"/>
    </source>
</evidence>
<comment type="similarity">
    <text evidence="1">Belongs to the membrane fusion protein (MFP) (TC 8.A.1) family.</text>
</comment>
<dbReference type="InterPro" id="IPR058792">
    <property type="entry name" value="Beta-barrel_RND_2"/>
</dbReference>
<keyword evidence="3" id="KW-0812">Transmembrane</keyword>
<dbReference type="NCBIfam" id="TIGR01730">
    <property type="entry name" value="RND_mfp"/>
    <property type="match status" value="1"/>
</dbReference>
<dbReference type="PANTHER" id="PTHR30469:SF15">
    <property type="entry name" value="HLYD FAMILY OF SECRETION PROTEINS"/>
    <property type="match status" value="1"/>
</dbReference>
<feature type="coiled-coil region" evidence="2">
    <location>
        <begin position="278"/>
        <end position="305"/>
    </location>
</feature>
<evidence type="ECO:0000313" key="7">
    <source>
        <dbReference type="EMBL" id="RHX85412.1"/>
    </source>
</evidence>
<sequence length="501" mass="56027">MKVINFLLQKIYALFKFKYFKSIFILISIFLFYKLAIAPDQKSILKEKGKESTLSLIINWFKNRGKSESIDMDSILVRAIALHPEKINPSIQTLGTIDFLDKVDIVSKTAGNIIDIQVKEGGKVQKGDVLLRIDTLQLELEKRKNLSALQSAISGLRLSEEKYLKAKDAIEVRMLDIEKRKTQLKETRAELAKMKATFSGKQTLYQAGGISKEEIESAQTALIASEAKYRISQKDLEMGLVGFRPEDLTSKGIAIPEDPKEKIKAFAHINTLIEKAEVEVAKSQVDSAKAALESTEELIRAATIRSPSNGVVAYINKHIGEYVNPGAVNSPDQAIMVLVNISKVYAKFNVRENDMISIHKDMLIEFTADVYPDKKFSGKVGIINPIVDPKTHTMEIKALINNDDRLLTPGMFLRGNIYTGDSRFVILVPTEALVAKENENAWLFTLNNGLALRVKVKTGKQYEDKTEVIEGIEPGSIIAIEKLTQLKDGMKIRPQLETSLE</sequence>
<dbReference type="PRINTS" id="PR01490">
    <property type="entry name" value="RTXTOXIND"/>
</dbReference>
<feature type="domain" description="YknX-like C-terminal permuted SH3-like" evidence="6">
    <location>
        <begin position="426"/>
        <end position="493"/>
    </location>
</feature>
<keyword evidence="3" id="KW-1133">Transmembrane helix</keyword>
<feature type="domain" description="Multidrug resistance protein MdtA-like barrel-sandwich hybrid" evidence="4">
    <location>
        <begin position="102"/>
        <end position="327"/>
    </location>
</feature>
<feature type="domain" description="CusB-like beta-barrel" evidence="5">
    <location>
        <begin position="344"/>
        <end position="416"/>
    </location>
</feature>
<gene>
    <name evidence="7" type="ORF">DLM78_15055</name>
</gene>
<protein>
    <submittedName>
        <fullName evidence="7">Efflux RND transporter periplasmic adaptor subunit</fullName>
    </submittedName>
</protein>
<evidence type="ECO:0000259" key="5">
    <source>
        <dbReference type="Pfam" id="PF25954"/>
    </source>
</evidence>
<feature type="coiled-coil region" evidence="2">
    <location>
        <begin position="167"/>
        <end position="197"/>
    </location>
</feature>
<organism evidence="7 8">
    <name type="scientific">Leptospira stimsonii</name>
    <dbReference type="NCBI Taxonomy" id="2202203"/>
    <lineage>
        <taxon>Bacteria</taxon>
        <taxon>Pseudomonadati</taxon>
        <taxon>Spirochaetota</taxon>
        <taxon>Spirochaetia</taxon>
        <taxon>Leptospirales</taxon>
        <taxon>Leptospiraceae</taxon>
        <taxon>Leptospira</taxon>
    </lineage>
</organism>
<name>A0A8B3CPD8_9LEPT</name>
<dbReference type="Gene3D" id="1.10.287.470">
    <property type="entry name" value="Helix hairpin bin"/>
    <property type="match status" value="2"/>
</dbReference>
<evidence type="ECO:0000256" key="1">
    <source>
        <dbReference type="ARBA" id="ARBA00009477"/>
    </source>
</evidence>
<dbReference type="Pfam" id="PF25989">
    <property type="entry name" value="YknX_C"/>
    <property type="match status" value="1"/>
</dbReference>
<dbReference type="Pfam" id="PF25917">
    <property type="entry name" value="BSH_RND"/>
    <property type="match status" value="1"/>
</dbReference>
<dbReference type="Gene3D" id="2.40.50.100">
    <property type="match status" value="2"/>
</dbReference>
<dbReference type="Proteomes" id="UP000266669">
    <property type="component" value="Unassembled WGS sequence"/>
</dbReference>
<dbReference type="InterPro" id="IPR058625">
    <property type="entry name" value="MdtA-like_BSH"/>
</dbReference>
<proteinExistence type="inferred from homology"/>
<dbReference type="InterPro" id="IPR006143">
    <property type="entry name" value="RND_pump_MFP"/>
</dbReference>
<dbReference type="PANTHER" id="PTHR30469">
    <property type="entry name" value="MULTIDRUG RESISTANCE PROTEIN MDTA"/>
    <property type="match status" value="1"/>
</dbReference>
<dbReference type="Pfam" id="PF25954">
    <property type="entry name" value="Beta-barrel_RND_2"/>
    <property type="match status" value="1"/>
</dbReference>
<dbReference type="InterPro" id="IPR058637">
    <property type="entry name" value="YknX-like_C"/>
</dbReference>